<keyword evidence="9" id="KW-1133">Transmembrane helix</keyword>
<dbReference type="SUPFAM" id="SSF48264">
    <property type="entry name" value="Cytochrome P450"/>
    <property type="match status" value="1"/>
</dbReference>
<keyword evidence="4 8" id="KW-0479">Metal-binding</keyword>
<dbReference type="Proteomes" id="UP001320420">
    <property type="component" value="Unassembled WGS sequence"/>
</dbReference>
<evidence type="ECO:0000256" key="5">
    <source>
        <dbReference type="ARBA" id="ARBA00023002"/>
    </source>
</evidence>
<keyword evidence="9" id="KW-0812">Transmembrane</keyword>
<dbReference type="PRINTS" id="PR00385">
    <property type="entry name" value="P450"/>
</dbReference>
<keyword evidence="9" id="KW-0472">Membrane</keyword>
<dbReference type="EMBL" id="JAKJXP020000034">
    <property type="protein sequence ID" value="KAK7752882.1"/>
    <property type="molecule type" value="Genomic_DNA"/>
</dbReference>
<evidence type="ECO:0008006" key="12">
    <source>
        <dbReference type="Google" id="ProtNLM"/>
    </source>
</evidence>
<dbReference type="GO" id="GO:0005506">
    <property type="term" value="F:iron ion binding"/>
    <property type="evidence" value="ECO:0007669"/>
    <property type="project" value="InterPro"/>
</dbReference>
<evidence type="ECO:0000256" key="9">
    <source>
        <dbReference type="SAM" id="Phobius"/>
    </source>
</evidence>
<dbReference type="Gene3D" id="1.10.630.10">
    <property type="entry name" value="Cytochrome P450"/>
    <property type="match status" value="1"/>
</dbReference>
<comment type="caution">
    <text evidence="10">The sequence shown here is derived from an EMBL/GenBank/DDBJ whole genome shotgun (WGS) entry which is preliminary data.</text>
</comment>
<proteinExistence type="predicted"/>
<keyword evidence="3 8" id="KW-0349">Heme</keyword>
<organism evidence="10 11">
    <name type="scientific">Diatrype stigma</name>
    <dbReference type="NCBI Taxonomy" id="117547"/>
    <lineage>
        <taxon>Eukaryota</taxon>
        <taxon>Fungi</taxon>
        <taxon>Dikarya</taxon>
        <taxon>Ascomycota</taxon>
        <taxon>Pezizomycotina</taxon>
        <taxon>Sordariomycetes</taxon>
        <taxon>Xylariomycetidae</taxon>
        <taxon>Xylariales</taxon>
        <taxon>Diatrypaceae</taxon>
        <taxon>Diatrype</taxon>
    </lineage>
</organism>
<gene>
    <name evidence="10" type="ORF">SLS62_005224</name>
</gene>
<dbReference type="PRINTS" id="PR00463">
    <property type="entry name" value="EP450I"/>
</dbReference>
<dbReference type="PANTHER" id="PTHR24305">
    <property type="entry name" value="CYTOCHROME P450"/>
    <property type="match status" value="1"/>
</dbReference>
<dbReference type="GO" id="GO:0020037">
    <property type="term" value="F:heme binding"/>
    <property type="evidence" value="ECO:0007669"/>
    <property type="project" value="InterPro"/>
</dbReference>
<evidence type="ECO:0000313" key="11">
    <source>
        <dbReference type="Proteomes" id="UP001320420"/>
    </source>
</evidence>
<evidence type="ECO:0000313" key="10">
    <source>
        <dbReference type="EMBL" id="KAK7752882.1"/>
    </source>
</evidence>
<accession>A0AAN9YSG2</accession>
<sequence length="540" mass="61703">MERSIGEHWAFSVLGAAPKALGYLALLGLAVFFIRLYQARMLFRRVQKEYGIPIMEHSFLFGHLWTIGKVVMKTNFPRDGHSHWNIHLLQQEFPELASAGLLYVAVFDPEMMAQFTQDTSLPKWWGQGGVEFKHFTGGRDLVHLEGQEWKTARAMFNPGFSARNLISLIPAFVEEIQLYKERLRKVAASGEVARLEEFTTSLTVDIIGRAVLGVRLNTQTTENPLVSAMIKQLALIYFSLDLRKMLSPTRHIKHWIYNRQFRNAMLPLIQQTVLNYEKIEGPKTVLSLALKEYVNEVQDYSARGSIPADFIESVVKHIKIFLFAGHDTTATTIAYCYYMLSMHPDILAKVRAEHDEVLGPDPAATADRILADPTLTNKLPYTHAVIKEILRLYPPAGGSVRQGMKGFFLTNPRTGTRYPTEDFMVHSSVTTLHRDPHYFPEPHRFLPDRWLIRDEADPYHPAKNTWRPFELGPRHCIGQELAQLETRLVLALTVREFDFQEMYPADAPELFGYKAYQVDVPELVATGHVKSKLPVKVTTR</sequence>
<keyword evidence="7" id="KW-0503">Monooxygenase</keyword>
<evidence type="ECO:0000256" key="7">
    <source>
        <dbReference type="ARBA" id="ARBA00023033"/>
    </source>
</evidence>
<dbReference type="CDD" id="cd11051">
    <property type="entry name" value="CYP59-like"/>
    <property type="match status" value="1"/>
</dbReference>
<protein>
    <recommendedName>
        <fullName evidence="12">Cytochrome P450</fullName>
    </recommendedName>
</protein>
<evidence type="ECO:0000256" key="6">
    <source>
        <dbReference type="ARBA" id="ARBA00023004"/>
    </source>
</evidence>
<comment type="pathway">
    <text evidence="2">Secondary metabolite biosynthesis.</text>
</comment>
<dbReference type="InterPro" id="IPR002401">
    <property type="entry name" value="Cyt_P450_E_grp-I"/>
</dbReference>
<dbReference type="AlphaFoldDB" id="A0AAN9YSG2"/>
<evidence type="ECO:0000256" key="8">
    <source>
        <dbReference type="PIRSR" id="PIRSR602401-1"/>
    </source>
</evidence>
<comment type="cofactor">
    <cofactor evidence="1 8">
        <name>heme</name>
        <dbReference type="ChEBI" id="CHEBI:30413"/>
    </cofactor>
</comment>
<dbReference type="InterPro" id="IPR036396">
    <property type="entry name" value="Cyt_P450_sf"/>
</dbReference>
<keyword evidence="11" id="KW-1185">Reference proteome</keyword>
<dbReference type="GO" id="GO:0016705">
    <property type="term" value="F:oxidoreductase activity, acting on paired donors, with incorporation or reduction of molecular oxygen"/>
    <property type="evidence" value="ECO:0007669"/>
    <property type="project" value="InterPro"/>
</dbReference>
<reference evidence="10 11" key="1">
    <citation type="submission" date="2024-02" db="EMBL/GenBank/DDBJ databases">
        <title>De novo assembly and annotation of 12 fungi associated with fruit tree decline syndrome in Ontario, Canada.</title>
        <authorList>
            <person name="Sulman M."/>
            <person name="Ellouze W."/>
            <person name="Ilyukhin E."/>
        </authorList>
    </citation>
    <scope>NUCLEOTIDE SEQUENCE [LARGE SCALE GENOMIC DNA]</scope>
    <source>
        <strain evidence="10 11">M11/M66-122</strain>
    </source>
</reference>
<evidence type="ECO:0000256" key="3">
    <source>
        <dbReference type="ARBA" id="ARBA00022617"/>
    </source>
</evidence>
<dbReference type="GO" id="GO:0004497">
    <property type="term" value="F:monooxygenase activity"/>
    <property type="evidence" value="ECO:0007669"/>
    <property type="project" value="UniProtKB-KW"/>
</dbReference>
<evidence type="ECO:0000256" key="1">
    <source>
        <dbReference type="ARBA" id="ARBA00001971"/>
    </source>
</evidence>
<evidence type="ECO:0000256" key="4">
    <source>
        <dbReference type="ARBA" id="ARBA00022723"/>
    </source>
</evidence>
<name>A0AAN9YSG2_9PEZI</name>
<feature type="transmembrane region" description="Helical" evidence="9">
    <location>
        <begin position="20"/>
        <end position="37"/>
    </location>
</feature>
<dbReference type="InterPro" id="IPR001128">
    <property type="entry name" value="Cyt_P450"/>
</dbReference>
<dbReference type="InterPro" id="IPR050121">
    <property type="entry name" value="Cytochrome_P450_monoxygenase"/>
</dbReference>
<dbReference type="Pfam" id="PF00067">
    <property type="entry name" value="p450"/>
    <property type="match status" value="1"/>
</dbReference>
<keyword evidence="6 8" id="KW-0408">Iron</keyword>
<feature type="binding site" description="axial binding residue" evidence="8">
    <location>
        <position position="476"/>
    </location>
    <ligand>
        <name>heme</name>
        <dbReference type="ChEBI" id="CHEBI:30413"/>
    </ligand>
    <ligandPart>
        <name>Fe</name>
        <dbReference type="ChEBI" id="CHEBI:18248"/>
    </ligandPart>
</feature>
<dbReference type="PANTHER" id="PTHR24305:SF107">
    <property type="entry name" value="P450, PUTATIVE (EUROFUNG)-RELATED"/>
    <property type="match status" value="1"/>
</dbReference>
<evidence type="ECO:0000256" key="2">
    <source>
        <dbReference type="ARBA" id="ARBA00005179"/>
    </source>
</evidence>
<keyword evidence="5" id="KW-0560">Oxidoreductase</keyword>